<dbReference type="VEuPathDB" id="FungiDB:BO78DRAFT_375624"/>
<organism evidence="2 4">
    <name type="scientific">Aspergillus sclerotiicarbonarius (strain CBS 121057 / IBT 28362)</name>
    <dbReference type="NCBI Taxonomy" id="1448318"/>
    <lineage>
        <taxon>Eukaryota</taxon>
        <taxon>Fungi</taxon>
        <taxon>Dikarya</taxon>
        <taxon>Ascomycota</taxon>
        <taxon>Pezizomycotina</taxon>
        <taxon>Eurotiomycetes</taxon>
        <taxon>Eurotiomycetidae</taxon>
        <taxon>Eurotiales</taxon>
        <taxon>Aspergillaceae</taxon>
        <taxon>Aspergillus</taxon>
        <taxon>Aspergillus subgen. Circumdati</taxon>
    </lineage>
</organism>
<dbReference type="EMBL" id="KZ826384">
    <property type="protein sequence ID" value="PYI03103.1"/>
    <property type="molecule type" value="Genomic_DNA"/>
</dbReference>
<evidence type="ECO:0000256" key="1">
    <source>
        <dbReference type="SAM" id="SignalP"/>
    </source>
</evidence>
<reference evidence="2 4" key="1">
    <citation type="submission" date="2018-02" db="EMBL/GenBank/DDBJ databases">
        <title>The genomes of Aspergillus section Nigri reveals drivers in fungal speciation.</title>
        <authorList>
            <consortium name="DOE Joint Genome Institute"/>
            <person name="Vesth T.C."/>
            <person name="Nybo J."/>
            <person name="Theobald S."/>
            <person name="Brandl J."/>
            <person name="Frisvad J.C."/>
            <person name="Nielsen K.F."/>
            <person name="Lyhne E.K."/>
            <person name="Kogle M.E."/>
            <person name="Kuo A."/>
            <person name="Riley R."/>
            <person name="Clum A."/>
            <person name="Nolan M."/>
            <person name="Lipzen A."/>
            <person name="Salamov A."/>
            <person name="Henrissat B."/>
            <person name="Wiebenga A."/>
            <person name="De vries R.P."/>
            <person name="Grigoriev I.V."/>
            <person name="Mortensen U.H."/>
            <person name="Andersen M.R."/>
            <person name="Baker S.E."/>
        </authorList>
    </citation>
    <scope>NUCLEOTIDE SEQUENCE [LARGE SCALE GENOMIC DNA]</scope>
    <source>
        <strain evidence="2 4">CBS 121057</strain>
    </source>
</reference>
<proteinExistence type="predicted"/>
<keyword evidence="1" id="KW-0732">Signal</keyword>
<protein>
    <recommendedName>
        <fullName evidence="5">Secreted protein</fullName>
    </recommendedName>
</protein>
<evidence type="ECO:0008006" key="5">
    <source>
        <dbReference type="Google" id="ProtNLM"/>
    </source>
</evidence>
<feature type="signal peptide" evidence="1">
    <location>
        <begin position="1"/>
        <end position="16"/>
    </location>
</feature>
<evidence type="ECO:0000313" key="4">
    <source>
        <dbReference type="Proteomes" id="UP000248423"/>
    </source>
</evidence>
<accession>A0A319DZR0</accession>
<dbReference type="EMBL" id="KZ826410">
    <property type="protein sequence ID" value="PYI01605.1"/>
    <property type="molecule type" value="Genomic_DNA"/>
</dbReference>
<sequence>MLVVVGWLVDLTGGEGRWVGWRDVCFALASPGKFGTGFRDVVFNFSIARLNCIDDTLLCLTKGGGEDA</sequence>
<keyword evidence="4" id="KW-1185">Reference proteome</keyword>
<name>A0A319DZR0_ASPSB</name>
<dbReference type="AlphaFoldDB" id="A0A319DZR0"/>
<evidence type="ECO:0000313" key="2">
    <source>
        <dbReference type="EMBL" id="PYI01605.1"/>
    </source>
</evidence>
<dbReference type="Proteomes" id="UP000248423">
    <property type="component" value="Unassembled WGS sequence"/>
</dbReference>
<feature type="non-terminal residue" evidence="2">
    <location>
        <position position="68"/>
    </location>
</feature>
<feature type="chain" id="PRO_5036328000" description="Secreted protein" evidence="1">
    <location>
        <begin position="17"/>
        <end position="68"/>
    </location>
</feature>
<evidence type="ECO:0000313" key="3">
    <source>
        <dbReference type="EMBL" id="PYI03103.1"/>
    </source>
</evidence>
<gene>
    <name evidence="3" type="ORF">BO78DRAFT_375624</name>
    <name evidence="2" type="ORF">BO78DRAFT_378656</name>
</gene>
<dbReference type="VEuPathDB" id="FungiDB:BO78DRAFT_378656"/>